<comment type="subcellular location">
    <subcellularLocation>
        <location evidence="6">Golgi apparatus membrane</location>
        <topology evidence="6">Multi-pass membrane protein</topology>
    </subcellularLocation>
    <subcellularLocation>
        <location evidence="1">Membrane</location>
        <topology evidence="1">Multi-pass membrane protein</topology>
    </subcellularLocation>
</comment>
<dbReference type="InterPro" id="IPR039765">
    <property type="entry name" value="Yip5/YIPF1/YIPF2"/>
</dbReference>
<feature type="domain" description="Yip1" evidence="7">
    <location>
        <begin position="106"/>
        <end position="266"/>
    </location>
</feature>
<feature type="transmembrane region" description="Helical" evidence="6">
    <location>
        <begin position="158"/>
        <end position="182"/>
    </location>
</feature>
<dbReference type="AlphaFoldDB" id="A0A835HAW0"/>
<dbReference type="PANTHER" id="PTHR12822:SF5">
    <property type="entry name" value="PROTEIN YIP"/>
    <property type="match status" value="1"/>
</dbReference>
<dbReference type="EMBL" id="JADFTS010000007">
    <property type="protein sequence ID" value="KAF9595635.1"/>
    <property type="molecule type" value="Genomic_DNA"/>
</dbReference>
<evidence type="ECO:0000313" key="9">
    <source>
        <dbReference type="Proteomes" id="UP000631114"/>
    </source>
</evidence>
<dbReference type="OrthoDB" id="10256463at2759"/>
<reference evidence="8 9" key="1">
    <citation type="submission" date="2020-10" db="EMBL/GenBank/DDBJ databases">
        <title>The Coptis chinensis genome and diversification of protoberbering-type alkaloids.</title>
        <authorList>
            <person name="Wang B."/>
            <person name="Shu S."/>
            <person name="Song C."/>
            <person name="Liu Y."/>
        </authorList>
    </citation>
    <scope>NUCLEOTIDE SEQUENCE [LARGE SCALE GENOMIC DNA]</scope>
    <source>
        <strain evidence="8">HL-2020</strain>
        <tissue evidence="8">Leaf</tissue>
    </source>
</reference>
<sequence>MDDSSSLSYTSLPTSHLLGSVPAVISEDKKAYETSVPEERLEIFPPNHGDRGRGYQSLGSYNGVDEQPATSNWKGVFSISSYTEYFDVDTDVVLDRIKSSLYPVNGDFFGKISNSPDLYGMIWISTSLVFVIAALGNCATYLISKRSDNSTSWSFDVSYLNVAACAVYGYSILVPTAFYFLLQYFGTSASLVRLWCMWGYSLFIFIPSAFLLLIPVEFLRWAIIIITGSASASFVALNVKSCIAGSDLMLLLVASFVLQIALALFIKIWFFP</sequence>
<comment type="similarity">
    <text evidence="2 6">Belongs to the YIP1 family.</text>
</comment>
<feature type="transmembrane region" description="Helical" evidence="6">
    <location>
        <begin position="218"/>
        <end position="237"/>
    </location>
</feature>
<keyword evidence="5 6" id="KW-0472">Membrane</keyword>
<name>A0A835HAW0_9MAGN</name>
<feature type="transmembrane region" description="Helical" evidence="6">
    <location>
        <begin position="249"/>
        <end position="270"/>
    </location>
</feature>
<organism evidence="8 9">
    <name type="scientific">Coptis chinensis</name>
    <dbReference type="NCBI Taxonomy" id="261450"/>
    <lineage>
        <taxon>Eukaryota</taxon>
        <taxon>Viridiplantae</taxon>
        <taxon>Streptophyta</taxon>
        <taxon>Embryophyta</taxon>
        <taxon>Tracheophyta</taxon>
        <taxon>Spermatophyta</taxon>
        <taxon>Magnoliopsida</taxon>
        <taxon>Ranunculales</taxon>
        <taxon>Ranunculaceae</taxon>
        <taxon>Coptidoideae</taxon>
        <taxon>Coptis</taxon>
    </lineage>
</organism>
<keyword evidence="3 6" id="KW-0812">Transmembrane</keyword>
<evidence type="ECO:0000259" key="7">
    <source>
        <dbReference type="Pfam" id="PF04893"/>
    </source>
</evidence>
<evidence type="ECO:0000256" key="4">
    <source>
        <dbReference type="ARBA" id="ARBA00022989"/>
    </source>
</evidence>
<dbReference type="InterPro" id="IPR006977">
    <property type="entry name" value="Yip1_dom"/>
</dbReference>
<feature type="transmembrane region" description="Helical" evidence="6">
    <location>
        <begin position="118"/>
        <end position="143"/>
    </location>
</feature>
<evidence type="ECO:0000313" key="8">
    <source>
        <dbReference type="EMBL" id="KAF9595635.1"/>
    </source>
</evidence>
<protein>
    <recommendedName>
        <fullName evidence="6">Protein YIP</fullName>
    </recommendedName>
</protein>
<evidence type="ECO:0000256" key="3">
    <source>
        <dbReference type="ARBA" id="ARBA00022692"/>
    </source>
</evidence>
<accession>A0A835HAW0</accession>
<proteinExistence type="inferred from homology"/>
<evidence type="ECO:0000256" key="5">
    <source>
        <dbReference type="ARBA" id="ARBA00023136"/>
    </source>
</evidence>
<evidence type="ECO:0000256" key="1">
    <source>
        <dbReference type="ARBA" id="ARBA00004141"/>
    </source>
</evidence>
<dbReference type="Pfam" id="PF04893">
    <property type="entry name" value="Yip1"/>
    <property type="match status" value="1"/>
</dbReference>
<feature type="transmembrane region" description="Helical" evidence="6">
    <location>
        <begin position="194"/>
        <end position="212"/>
    </location>
</feature>
<dbReference type="PANTHER" id="PTHR12822">
    <property type="entry name" value="PROTEIN YIPF"/>
    <property type="match status" value="1"/>
</dbReference>
<dbReference type="Proteomes" id="UP000631114">
    <property type="component" value="Unassembled WGS sequence"/>
</dbReference>
<dbReference type="GO" id="GO:0016192">
    <property type="term" value="P:vesicle-mediated transport"/>
    <property type="evidence" value="ECO:0007669"/>
    <property type="project" value="InterPro"/>
</dbReference>
<keyword evidence="4 6" id="KW-1133">Transmembrane helix</keyword>
<evidence type="ECO:0000256" key="6">
    <source>
        <dbReference type="RuleBase" id="RU361264"/>
    </source>
</evidence>
<gene>
    <name evidence="8" type="ORF">IFM89_001508</name>
</gene>
<keyword evidence="9" id="KW-1185">Reference proteome</keyword>
<dbReference type="GO" id="GO:0000139">
    <property type="term" value="C:Golgi membrane"/>
    <property type="evidence" value="ECO:0007669"/>
    <property type="project" value="UniProtKB-SubCell"/>
</dbReference>
<comment type="caution">
    <text evidence="8">The sequence shown here is derived from an EMBL/GenBank/DDBJ whole genome shotgun (WGS) entry which is preliminary data.</text>
</comment>
<dbReference type="GO" id="GO:0031267">
    <property type="term" value="F:small GTPase binding"/>
    <property type="evidence" value="ECO:0007669"/>
    <property type="project" value="InterPro"/>
</dbReference>
<evidence type="ECO:0000256" key="2">
    <source>
        <dbReference type="ARBA" id="ARBA00010596"/>
    </source>
</evidence>